<reference evidence="3 4" key="1">
    <citation type="journal article" date="2024" name="IMA Fungus">
        <title>Apiospora arundinis, a panoply of carbohydrate-active enzymes and secondary metabolites.</title>
        <authorList>
            <person name="Sorensen T."/>
            <person name="Petersen C."/>
            <person name="Muurmann A.T."/>
            <person name="Christiansen J.V."/>
            <person name="Brundto M.L."/>
            <person name="Overgaard C.K."/>
            <person name="Boysen A.T."/>
            <person name="Wollenberg R.D."/>
            <person name="Larsen T.O."/>
            <person name="Sorensen J.L."/>
            <person name="Nielsen K.L."/>
            <person name="Sondergaard T.E."/>
        </authorList>
    </citation>
    <scope>NUCLEOTIDE SEQUENCE [LARGE SCALE GENOMIC DNA]</scope>
    <source>
        <strain evidence="3 4">AAU 773</strain>
    </source>
</reference>
<comment type="caution">
    <text evidence="3">The sequence shown here is derived from an EMBL/GenBank/DDBJ whole genome shotgun (WGS) entry which is preliminary data.</text>
</comment>
<dbReference type="PANTHER" id="PTHR12149:SF8">
    <property type="entry name" value="PROTEIN-RIBULOSAMINE 3-KINASE"/>
    <property type="match status" value="1"/>
</dbReference>
<accession>A0ABR2HK55</accession>
<dbReference type="Gene3D" id="3.90.1200.10">
    <property type="match status" value="1"/>
</dbReference>
<dbReference type="EC" id="2.7.1.172" evidence="1"/>
<dbReference type="EMBL" id="JAPCWZ010000010">
    <property type="protein sequence ID" value="KAK8848546.1"/>
    <property type="molecule type" value="Genomic_DNA"/>
</dbReference>
<keyword evidence="3" id="KW-0418">Kinase</keyword>
<keyword evidence="4" id="KW-1185">Reference proteome</keyword>
<evidence type="ECO:0000256" key="1">
    <source>
        <dbReference type="ARBA" id="ARBA00011961"/>
    </source>
</evidence>
<dbReference type="SUPFAM" id="SSF56112">
    <property type="entry name" value="Protein kinase-like (PK-like)"/>
    <property type="match status" value="1"/>
</dbReference>
<dbReference type="GO" id="GO:0016301">
    <property type="term" value="F:kinase activity"/>
    <property type="evidence" value="ECO:0007669"/>
    <property type="project" value="UniProtKB-KW"/>
</dbReference>
<dbReference type="InterPro" id="IPR011009">
    <property type="entry name" value="Kinase-like_dom_sf"/>
</dbReference>
<evidence type="ECO:0000256" key="2">
    <source>
        <dbReference type="ARBA" id="ARBA00048655"/>
    </source>
</evidence>
<dbReference type="Pfam" id="PF03881">
    <property type="entry name" value="Fructosamin_kin"/>
    <property type="match status" value="1"/>
</dbReference>
<dbReference type="InterPro" id="IPR016477">
    <property type="entry name" value="Fructo-/Ketosamine-3-kinase"/>
</dbReference>
<organism evidence="3 4">
    <name type="scientific">Apiospora arundinis</name>
    <dbReference type="NCBI Taxonomy" id="335852"/>
    <lineage>
        <taxon>Eukaryota</taxon>
        <taxon>Fungi</taxon>
        <taxon>Dikarya</taxon>
        <taxon>Ascomycota</taxon>
        <taxon>Pezizomycotina</taxon>
        <taxon>Sordariomycetes</taxon>
        <taxon>Xylariomycetidae</taxon>
        <taxon>Amphisphaeriales</taxon>
        <taxon>Apiosporaceae</taxon>
        <taxon>Apiospora</taxon>
    </lineage>
</organism>
<name>A0ABR2HK55_9PEZI</name>
<dbReference type="Proteomes" id="UP001390339">
    <property type="component" value="Unassembled WGS sequence"/>
</dbReference>
<dbReference type="PANTHER" id="PTHR12149">
    <property type="entry name" value="FRUCTOSAMINE 3 KINASE-RELATED PROTEIN"/>
    <property type="match status" value="1"/>
</dbReference>
<gene>
    <name evidence="3" type="ORF">PGQ11_015026</name>
</gene>
<comment type="catalytic activity">
    <reaction evidence="2">
        <text>N(6)-D-ribulosyl-L-lysyl-[protein] + ATP = N(6)-(3-O-phospho-D-ribulosyl)-L-lysyl-[protein] + ADP + H(+)</text>
        <dbReference type="Rhea" id="RHEA:48432"/>
        <dbReference type="Rhea" id="RHEA-COMP:12103"/>
        <dbReference type="Rhea" id="RHEA-COMP:12104"/>
        <dbReference type="ChEBI" id="CHEBI:15378"/>
        <dbReference type="ChEBI" id="CHEBI:30616"/>
        <dbReference type="ChEBI" id="CHEBI:90418"/>
        <dbReference type="ChEBI" id="CHEBI:90420"/>
        <dbReference type="ChEBI" id="CHEBI:456216"/>
        <dbReference type="EC" id="2.7.1.172"/>
    </reaction>
    <physiologicalReaction direction="left-to-right" evidence="2">
        <dbReference type="Rhea" id="RHEA:48433"/>
    </physiologicalReaction>
</comment>
<evidence type="ECO:0000313" key="4">
    <source>
        <dbReference type="Proteomes" id="UP001390339"/>
    </source>
</evidence>
<proteinExistence type="predicted"/>
<sequence>MEGTQDLDSAIIASFPNGGNVVSIVPHGKTRWSVGLRIEVERDDGKKEVFFLKIIERKEWVGMAEAEYEGQKALFEKIPDNVTAPLAWGMLQADPTKSFFLTRFRNLLDSPPPVVELLTVLKKLHIDSVSPTAKFGFHVTTYFGPPPMINDWTDSWEEYFGRQFHADMVYVQQVFGADPELVDLTEEFVDKVVARLLRPLQTGGRRIKPSLCHGDLWDGNVQIDADTQQPIIFDAACFYGHSEMDLQCMGDSRYALGMDFIDSYKKEVGASEPVEDFNERHELYALSLVGMRCADNYALRRCDFVVAALAPQQWAKLLEPSKEHMKQMIARYPGGYGDFQEGFGGDSKI</sequence>
<keyword evidence="3" id="KW-0808">Transferase</keyword>
<evidence type="ECO:0000313" key="3">
    <source>
        <dbReference type="EMBL" id="KAK8848546.1"/>
    </source>
</evidence>
<protein>
    <recommendedName>
        <fullName evidence="1">protein-ribulosamine 3-kinase</fullName>
        <ecNumber evidence="1">2.7.1.172</ecNumber>
    </recommendedName>
</protein>